<sequence length="413" mass="46933">MKYLALLSSILAGCFFGHAHLFEATNQTVPDDVPLSKRWYSVATKESQGSRYPYQSAWPVVCTTPRISQPVYYCFKDKRSAKNLGEILDAAIRIWAPAIAVTSMSIVPDPQCINPDECICDNSWAKTDSLVISDVTKDGDDKWNDSEECCTVTTVGFIYLAPHAPVQPWRHFLKFGGWNGQSQRHQERNLVFAVREMAHELGHALGLRHEHQRQDRDQFLVFQPWNLVGYEKLDETLERDPKNIFDKDMPLRVRKVRLFESGNIAEKYWPILYEFLKRDQFAATPLERALRTAESSVDFDYNSIMIYDSCGGGIGKPDDEKKWVLKRRDDGSPVWQGGSKDGHAKITEGDVAAIAHLYDAKTPQCEAAKTGENDWSPQGMRVKIRDGPWVAVPPPNKSNFTKRDEHRVGKNAQ</sequence>
<dbReference type="EMBL" id="LKMD01000101">
    <property type="protein sequence ID" value="PIA98966.1"/>
    <property type="molecule type" value="Genomic_DNA"/>
</dbReference>
<feature type="compositionally biased region" description="Basic and acidic residues" evidence="2">
    <location>
        <begin position="401"/>
        <end position="413"/>
    </location>
</feature>
<keyword evidence="1" id="KW-0482">Metalloprotease</keyword>
<dbReference type="PRINTS" id="PR00480">
    <property type="entry name" value="ASTACIN"/>
</dbReference>
<dbReference type="Gene3D" id="3.40.390.10">
    <property type="entry name" value="Collagenase (Catalytic Domain)"/>
    <property type="match status" value="1"/>
</dbReference>
<keyword evidence="1" id="KW-0479">Metal-binding</keyword>
<feature type="signal peptide" evidence="1">
    <location>
        <begin position="1"/>
        <end position="19"/>
    </location>
</feature>
<dbReference type="SUPFAM" id="SSF55486">
    <property type="entry name" value="Metalloproteases ('zincins'), catalytic domain"/>
    <property type="match status" value="2"/>
</dbReference>
<reference evidence="5 7" key="2">
    <citation type="submission" date="2023-09" db="EMBL/GenBank/DDBJ databases">
        <title>Complete-Gapless Cercospora beticola genome.</title>
        <authorList>
            <person name="Wyatt N.A."/>
            <person name="Spanner R.E."/>
            <person name="Bolton M.D."/>
        </authorList>
    </citation>
    <scope>NUCLEOTIDE SEQUENCE [LARGE SCALE GENOMIC DNA]</scope>
    <source>
        <strain evidence="5">Cb09-40</strain>
    </source>
</reference>
<dbReference type="InterPro" id="IPR024079">
    <property type="entry name" value="MetalloPept_cat_dom_sf"/>
</dbReference>
<keyword evidence="1" id="KW-0378">Hydrolase</keyword>
<reference evidence="4 6" key="1">
    <citation type="submission" date="2015-10" db="EMBL/GenBank/DDBJ databases">
        <title>The cercosporin biosynthetic gene cluster was horizontally transferred to several fungal lineages and shown to be expanded in Cercospora beticola based on microsynteny with recipient genomes.</title>
        <authorList>
            <person name="De Jonge R."/>
            <person name="Ebert M.K."/>
            <person name="Suttle J.C."/>
            <person name="Jurick Ii W.M."/>
            <person name="Secor G.A."/>
            <person name="Thomma B.P."/>
            <person name="Van De Peer Y."/>
            <person name="Bolton M.D."/>
        </authorList>
    </citation>
    <scope>NUCLEOTIDE SEQUENCE [LARGE SCALE GENOMIC DNA]</scope>
    <source>
        <strain evidence="4 6">09-40</strain>
    </source>
</reference>
<feature type="chain" id="PRO_5033109302" description="Metalloendopeptidase" evidence="1">
    <location>
        <begin position="20"/>
        <end position="413"/>
    </location>
</feature>
<keyword evidence="1" id="KW-0732">Signal</keyword>
<evidence type="ECO:0000313" key="5">
    <source>
        <dbReference type="EMBL" id="WPA99843.1"/>
    </source>
</evidence>
<dbReference type="PANTHER" id="PTHR10127">
    <property type="entry name" value="DISCOIDIN, CUB, EGF, LAMININ , AND ZINC METALLOPROTEASE DOMAIN CONTAINING"/>
    <property type="match status" value="1"/>
</dbReference>
<dbReference type="OrthoDB" id="291007at2759"/>
<dbReference type="EC" id="3.4.24.-" evidence="1"/>
<gene>
    <name evidence="4" type="ORF">CB0940_02698</name>
    <name evidence="5" type="ORF">RHO25_004463</name>
</gene>
<dbReference type="GO" id="GO:0004222">
    <property type="term" value="F:metalloendopeptidase activity"/>
    <property type="evidence" value="ECO:0007669"/>
    <property type="project" value="UniProtKB-UniRule"/>
</dbReference>
<dbReference type="AlphaFoldDB" id="A0A2G5I2E5"/>
<evidence type="ECO:0000313" key="7">
    <source>
        <dbReference type="Proteomes" id="UP001302367"/>
    </source>
</evidence>
<dbReference type="PANTHER" id="PTHR10127:SF850">
    <property type="entry name" value="METALLOENDOPEPTIDASE"/>
    <property type="match status" value="1"/>
</dbReference>
<evidence type="ECO:0000313" key="4">
    <source>
        <dbReference type="EMBL" id="PIA98966.1"/>
    </source>
</evidence>
<dbReference type="EMBL" id="CP134186">
    <property type="protein sequence ID" value="WPA99843.1"/>
    <property type="molecule type" value="Genomic_DNA"/>
</dbReference>
<comment type="cofactor">
    <cofactor evidence="1">
        <name>Zn(2+)</name>
        <dbReference type="ChEBI" id="CHEBI:29105"/>
    </cofactor>
    <text evidence="1">Binds 1 zinc ion per subunit.</text>
</comment>
<dbReference type="GO" id="GO:0006508">
    <property type="term" value="P:proteolysis"/>
    <property type="evidence" value="ECO:0007669"/>
    <property type="project" value="UniProtKB-KW"/>
</dbReference>
<keyword evidence="7" id="KW-1185">Reference proteome</keyword>
<protein>
    <recommendedName>
        <fullName evidence="1">Metalloendopeptidase</fullName>
        <ecNumber evidence="1">3.4.24.-</ecNumber>
    </recommendedName>
</protein>
<accession>A0A2G5I2E5</accession>
<dbReference type="InterPro" id="IPR001506">
    <property type="entry name" value="Peptidase_M12A"/>
</dbReference>
<proteinExistence type="predicted"/>
<evidence type="ECO:0000259" key="3">
    <source>
        <dbReference type="Pfam" id="PF01400"/>
    </source>
</evidence>
<dbReference type="Pfam" id="PF01400">
    <property type="entry name" value="Astacin"/>
    <property type="match status" value="1"/>
</dbReference>
<name>A0A2G5I2E5_CERBT</name>
<evidence type="ECO:0000256" key="2">
    <source>
        <dbReference type="SAM" id="MobiDB-lite"/>
    </source>
</evidence>
<dbReference type="Proteomes" id="UP000230605">
    <property type="component" value="Chromosome 3"/>
</dbReference>
<dbReference type="Proteomes" id="UP001302367">
    <property type="component" value="Chromosome 3"/>
</dbReference>
<dbReference type="GO" id="GO:0046872">
    <property type="term" value="F:metal ion binding"/>
    <property type="evidence" value="ECO:0007669"/>
    <property type="project" value="UniProtKB-KW"/>
</dbReference>
<keyword evidence="1" id="KW-0645">Protease</keyword>
<evidence type="ECO:0000256" key="1">
    <source>
        <dbReference type="RuleBase" id="RU361183"/>
    </source>
</evidence>
<feature type="domain" description="Peptidase M12A" evidence="3">
    <location>
        <begin position="197"/>
        <end position="251"/>
    </location>
</feature>
<evidence type="ECO:0000313" key="6">
    <source>
        <dbReference type="Proteomes" id="UP000230605"/>
    </source>
</evidence>
<feature type="region of interest" description="Disordered" evidence="2">
    <location>
        <begin position="387"/>
        <end position="413"/>
    </location>
</feature>
<organism evidence="4 6">
    <name type="scientific">Cercospora beticola</name>
    <name type="common">Sugarbeet leaf spot fungus</name>
    <dbReference type="NCBI Taxonomy" id="122368"/>
    <lineage>
        <taxon>Eukaryota</taxon>
        <taxon>Fungi</taxon>
        <taxon>Dikarya</taxon>
        <taxon>Ascomycota</taxon>
        <taxon>Pezizomycotina</taxon>
        <taxon>Dothideomycetes</taxon>
        <taxon>Dothideomycetidae</taxon>
        <taxon>Mycosphaerellales</taxon>
        <taxon>Mycosphaerellaceae</taxon>
        <taxon>Cercospora</taxon>
    </lineage>
</organism>
<keyword evidence="1" id="KW-0862">Zinc</keyword>